<keyword evidence="4 7" id="KW-0805">Transcription regulation</keyword>
<dbReference type="CDD" id="cd16320">
    <property type="entry name" value="MraZ_N"/>
    <property type="match status" value="1"/>
</dbReference>
<dbReference type="InterPro" id="IPR020603">
    <property type="entry name" value="MraZ_dom"/>
</dbReference>
<evidence type="ECO:0000313" key="9">
    <source>
        <dbReference type="EMBL" id="HBP29490.1"/>
    </source>
</evidence>
<evidence type="ECO:0000256" key="5">
    <source>
        <dbReference type="ARBA" id="ARBA00023125"/>
    </source>
</evidence>
<dbReference type="InterPro" id="IPR003444">
    <property type="entry name" value="MraZ"/>
</dbReference>
<dbReference type="PANTHER" id="PTHR34701:SF1">
    <property type="entry name" value="TRANSCRIPTIONAL REGULATOR MRAZ"/>
    <property type="match status" value="1"/>
</dbReference>
<evidence type="ECO:0000256" key="3">
    <source>
        <dbReference type="ARBA" id="ARBA00022737"/>
    </source>
</evidence>
<comment type="caution">
    <text evidence="9">The sequence shown here is derived from an EMBL/GenBank/DDBJ whole genome shotgun (WGS) entry which is preliminary data.</text>
</comment>
<dbReference type="Proteomes" id="UP000264036">
    <property type="component" value="Unassembled WGS sequence"/>
</dbReference>
<feature type="domain" description="SpoVT-AbrB" evidence="8">
    <location>
        <begin position="85"/>
        <end position="128"/>
    </location>
</feature>
<accession>A0A356LEP8</accession>
<keyword evidence="3" id="KW-0677">Repeat</keyword>
<evidence type="ECO:0000259" key="8">
    <source>
        <dbReference type="PROSITE" id="PS51740"/>
    </source>
</evidence>
<dbReference type="NCBIfam" id="TIGR00242">
    <property type="entry name" value="division/cell wall cluster transcriptional repressor MraZ"/>
    <property type="match status" value="1"/>
</dbReference>
<evidence type="ECO:0000256" key="6">
    <source>
        <dbReference type="ARBA" id="ARBA00023163"/>
    </source>
</evidence>
<dbReference type="InterPro" id="IPR035644">
    <property type="entry name" value="MraZ_C"/>
</dbReference>
<feature type="domain" description="SpoVT-AbrB" evidence="8">
    <location>
        <begin position="13"/>
        <end position="59"/>
    </location>
</feature>
<keyword evidence="5 7" id="KW-0238">DNA-binding</keyword>
<comment type="subcellular location">
    <subcellularLocation>
        <location evidence="7">Cytoplasm</location>
        <location evidence="7">Nucleoid</location>
    </subcellularLocation>
</comment>
<evidence type="ECO:0000256" key="2">
    <source>
        <dbReference type="ARBA" id="ARBA00022490"/>
    </source>
</evidence>
<keyword evidence="2 7" id="KW-0963">Cytoplasm</keyword>
<dbReference type="GO" id="GO:2000143">
    <property type="term" value="P:negative regulation of DNA-templated transcription initiation"/>
    <property type="evidence" value="ECO:0007669"/>
    <property type="project" value="TreeGrafter"/>
</dbReference>
<dbReference type="PANTHER" id="PTHR34701">
    <property type="entry name" value="TRANSCRIPTIONAL REGULATOR MRAZ"/>
    <property type="match status" value="1"/>
</dbReference>
<organism evidence="9 10">
    <name type="scientific">Advenella kashmirensis</name>
    <dbReference type="NCBI Taxonomy" id="310575"/>
    <lineage>
        <taxon>Bacteria</taxon>
        <taxon>Pseudomonadati</taxon>
        <taxon>Pseudomonadota</taxon>
        <taxon>Betaproteobacteria</taxon>
        <taxon>Burkholderiales</taxon>
        <taxon>Alcaligenaceae</taxon>
    </lineage>
</organism>
<gene>
    <name evidence="7" type="primary">mraZ</name>
    <name evidence="9" type="ORF">DD666_08750</name>
</gene>
<keyword evidence="6 7" id="KW-0804">Transcription</keyword>
<reference evidence="9 10" key="1">
    <citation type="journal article" date="2018" name="Nat. Biotechnol.">
        <title>A standardized bacterial taxonomy based on genome phylogeny substantially revises the tree of life.</title>
        <authorList>
            <person name="Parks D.H."/>
            <person name="Chuvochina M."/>
            <person name="Waite D.W."/>
            <person name="Rinke C."/>
            <person name="Skarshewski A."/>
            <person name="Chaumeil P.A."/>
            <person name="Hugenholtz P."/>
        </authorList>
    </citation>
    <scope>NUCLEOTIDE SEQUENCE [LARGE SCALE GENOMIC DNA]</scope>
    <source>
        <strain evidence="9">UBA10707</strain>
    </source>
</reference>
<evidence type="ECO:0000313" key="10">
    <source>
        <dbReference type="Proteomes" id="UP000264036"/>
    </source>
</evidence>
<dbReference type="InterPro" id="IPR007159">
    <property type="entry name" value="SpoVT-AbrB_dom"/>
</dbReference>
<sequence>MQNCGIKVIFQGNSALTLDAKGRMTIPTRYRDALTEAADGALTVTRNFDGGLLIYPRPVWEEKREAIMAFPMSARHVQRMLLGNAQDVEIDGSGRILIAPELRMATSIVKDVVLVGMGKHFDLWDATIFAQQQAQDLAKGLPDSLEHFSL</sequence>
<dbReference type="Pfam" id="PF02381">
    <property type="entry name" value="MraZ"/>
    <property type="match status" value="2"/>
</dbReference>
<dbReference type="GO" id="GO:0003700">
    <property type="term" value="F:DNA-binding transcription factor activity"/>
    <property type="evidence" value="ECO:0007669"/>
    <property type="project" value="UniProtKB-UniRule"/>
</dbReference>
<dbReference type="GO" id="GO:0009295">
    <property type="term" value="C:nucleoid"/>
    <property type="evidence" value="ECO:0007669"/>
    <property type="project" value="UniProtKB-SubCell"/>
</dbReference>
<dbReference type="InterPro" id="IPR035642">
    <property type="entry name" value="MraZ_N"/>
</dbReference>
<dbReference type="AlphaFoldDB" id="A0A356LEP8"/>
<protein>
    <recommendedName>
        <fullName evidence="1 7">Transcriptional regulator MraZ</fullName>
    </recommendedName>
</protein>
<dbReference type="HAMAP" id="MF_01008">
    <property type="entry name" value="MraZ"/>
    <property type="match status" value="1"/>
</dbReference>
<comment type="subunit">
    <text evidence="7">Forms oligomers.</text>
</comment>
<dbReference type="InterPro" id="IPR038619">
    <property type="entry name" value="MraZ_sf"/>
</dbReference>
<dbReference type="GO" id="GO:0000976">
    <property type="term" value="F:transcription cis-regulatory region binding"/>
    <property type="evidence" value="ECO:0007669"/>
    <property type="project" value="TreeGrafter"/>
</dbReference>
<dbReference type="Gene3D" id="3.40.1550.20">
    <property type="entry name" value="Transcriptional regulator MraZ domain"/>
    <property type="match status" value="1"/>
</dbReference>
<dbReference type="SUPFAM" id="SSF89447">
    <property type="entry name" value="AbrB/MazE/MraZ-like"/>
    <property type="match status" value="1"/>
</dbReference>
<evidence type="ECO:0000256" key="4">
    <source>
        <dbReference type="ARBA" id="ARBA00023015"/>
    </source>
</evidence>
<dbReference type="InterPro" id="IPR037914">
    <property type="entry name" value="SpoVT-AbrB_sf"/>
</dbReference>
<evidence type="ECO:0000256" key="7">
    <source>
        <dbReference type="HAMAP-Rule" id="MF_01008"/>
    </source>
</evidence>
<dbReference type="GO" id="GO:0005737">
    <property type="term" value="C:cytoplasm"/>
    <property type="evidence" value="ECO:0007669"/>
    <property type="project" value="UniProtKB-UniRule"/>
</dbReference>
<comment type="similarity">
    <text evidence="7">Belongs to the MraZ family.</text>
</comment>
<dbReference type="CDD" id="cd16321">
    <property type="entry name" value="MraZ_C"/>
    <property type="match status" value="1"/>
</dbReference>
<dbReference type="PROSITE" id="PS51740">
    <property type="entry name" value="SPOVT_ABRB"/>
    <property type="match status" value="2"/>
</dbReference>
<evidence type="ECO:0000256" key="1">
    <source>
        <dbReference type="ARBA" id="ARBA00013860"/>
    </source>
</evidence>
<dbReference type="EMBL" id="DOEK01000023">
    <property type="protein sequence ID" value="HBP29490.1"/>
    <property type="molecule type" value="Genomic_DNA"/>
</dbReference>
<proteinExistence type="inferred from homology"/>
<name>A0A356LEP8_9BURK</name>